<protein>
    <submittedName>
        <fullName evidence="1">Uncharacterized protein</fullName>
    </submittedName>
</protein>
<organism evidence="1 2">
    <name type="scientific">Bacteroides thetaiotaomicron dnLKV9</name>
    <dbReference type="NCBI Taxonomy" id="1235785"/>
    <lineage>
        <taxon>Bacteria</taxon>
        <taxon>Pseudomonadati</taxon>
        <taxon>Bacteroidota</taxon>
        <taxon>Bacteroidia</taxon>
        <taxon>Bacteroidales</taxon>
        <taxon>Bacteroidaceae</taxon>
        <taxon>Bacteroides</taxon>
    </lineage>
</organism>
<dbReference type="EMBL" id="ASSM01000003">
    <property type="protein sequence ID" value="EOS03302.1"/>
    <property type="molecule type" value="Genomic_DNA"/>
</dbReference>
<comment type="caution">
    <text evidence="1">The sequence shown here is derived from an EMBL/GenBank/DDBJ whole genome shotgun (WGS) entry which is preliminary data.</text>
</comment>
<dbReference type="Proteomes" id="UP000014207">
    <property type="component" value="Unassembled WGS sequence"/>
</dbReference>
<dbReference type="HOGENOM" id="CLU_1615754_0_0_10"/>
<name>R9HH22_BACT4</name>
<dbReference type="AlphaFoldDB" id="R9HH22"/>
<reference evidence="1 2" key="1">
    <citation type="submission" date="2013-04" db="EMBL/GenBank/DDBJ databases">
        <title>The Genome Sequence of Bacteroides thetaiotaomicron dnLKV9.</title>
        <authorList>
            <consortium name="The Broad Institute Genomics Platform"/>
            <consortium name="The Broad Institute Genome Sequencing Center for Infectious Disease"/>
            <person name="Earl A."/>
            <person name="Xavier R."/>
            <person name="Kuhn K."/>
            <person name="Stappenbeck T."/>
            <person name="Walker B."/>
            <person name="Young S."/>
            <person name="Zeng Q."/>
            <person name="Gargeya S."/>
            <person name="Fitzgerald M."/>
            <person name="Haas B."/>
            <person name="Abouelleil A."/>
            <person name="Allen A.W."/>
            <person name="Alvarado L."/>
            <person name="Arachchi H.M."/>
            <person name="Berlin A.M."/>
            <person name="Chapman S.B."/>
            <person name="Gainer-Dewar J."/>
            <person name="Goldberg J."/>
            <person name="Griggs A."/>
            <person name="Gujja S."/>
            <person name="Hansen M."/>
            <person name="Howarth C."/>
            <person name="Imamovic A."/>
            <person name="Ireland A."/>
            <person name="Larimer J."/>
            <person name="McCowan C."/>
            <person name="Murphy C."/>
            <person name="Pearson M."/>
            <person name="Poon T.W."/>
            <person name="Priest M."/>
            <person name="Roberts A."/>
            <person name="Saif S."/>
            <person name="Shea T."/>
            <person name="Sisk P."/>
            <person name="Sykes S."/>
            <person name="Wortman J."/>
            <person name="Nusbaum C."/>
            <person name="Birren B."/>
        </authorList>
    </citation>
    <scope>NUCLEOTIDE SEQUENCE [LARGE SCALE GENOMIC DNA]</scope>
    <source>
        <strain evidence="2">dnLKV9</strain>
    </source>
</reference>
<proteinExistence type="predicted"/>
<accession>R9HH22</accession>
<evidence type="ECO:0000313" key="2">
    <source>
        <dbReference type="Proteomes" id="UP000014207"/>
    </source>
</evidence>
<gene>
    <name evidence="1" type="ORF">C799_00283</name>
</gene>
<evidence type="ECO:0000313" key="1">
    <source>
        <dbReference type="EMBL" id="EOS03302.1"/>
    </source>
</evidence>
<sequence>MNNKSKSKSESIQEILDVLCKEKVARCYSINSNCDFFTSEKKNDKETAWLFNILSDRLSIPNGEVIEMSDTNITIWSSKSFNSILRVLLNKKEPIYHISTSPEEPTGVKILKWSEYKLLHEPCKRAHLTTKNDLLFMPHGFRESCQHSKFNTYLEESKTITRLT</sequence>